<dbReference type="Gene3D" id="3.40.50.10540">
    <property type="entry name" value="Crotonobetainyl-coa:carnitine coa-transferase, domain 1"/>
    <property type="match status" value="2"/>
</dbReference>
<accession>A0A6J7P8B0</accession>
<dbReference type="EMBL" id="CAFBOS010000096">
    <property type="protein sequence ID" value="CAB5000755.1"/>
    <property type="molecule type" value="Genomic_DNA"/>
</dbReference>
<dbReference type="SUPFAM" id="SSF89796">
    <property type="entry name" value="CoA-transferase family III (CaiB/BaiF)"/>
    <property type="match status" value="2"/>
</dbReference>
<dbReference type="InterPro" id="IPR044855">
    <property type="entry name" value="CoA-Trfase_III_dom3_sf"/>
</dbReference>
<dbReference type="Gene3D" id="3.30.1540.10">
    <property type="entry name" value="formyl-coa transferase, domain 3"/>
    <property type="match status" value="2"/>
</dbReference>
<evidence type="ECO:0000256" key="1">
    <source>
        <dbReference type="ARBA" id="ARBA00022679"/>
    </source>
</evidence>
<dbReference type="InterPro" id="IPR003673">
    <property type="entry name" value="CoA-Trfase_fam_III"/>
</dbReference>
<keyword evidence="1" id="KW-0808">Transferase</keyword>
<dbReference type="EMBL" id="CAFABA010000088">
    <property type="protein sequence ID" value="CAB4834091.1"/>
    <property type="molecule type" value="Genomic_DNA"/>
</dbReference>
<evidence type="ECO:0000313" key="5">
    <source>
        <dbReference type="EMBL" id="CAB4915081.1"/>
    </source>
</evidence>
<sequence length="788" mass="85432">MPHGLSTLRVLDFSFGIAGGYCTKLLADAGADVIKIEPATGDPLRTWSVGGASPDRDEGGALFRFLHHGTRSVIGQPGDAHIEALLASADVVVESFPAHVFDALDIRTRHPGLVWMSITPYGRTGPYAERPTTEFIVQAESGGLAGRGAPDQVPIMAGGRIAEWVAATFASVAVTAAARRAERTGHGEHIDYSIAETMTIAGGNYAEFSYALSGRPPIVKVHRTFETPSIEPTIDGYVGVCTNSRQQFDDFLLLIDRPDLLGDEQLARAPGRQERWDEWNDIVHAWSITHTTADAVRLASELRIPVAPVHNGADILQCDHFAARGIYVDDPTGTFKMPRRAWRMNDVDPPPPTPSPRLGEHTGRIEHRVPSRPTAPNTAPELPLVGVRMLDLSAWWAGPVAAGMIAALGADVIHVESTVRPDGMRMTGAMFGTDGPWWERSIHYLCANTNKRNLTLDLTSPEGLALLEQLIAECDVILENFTPRVMSNFGLTWERIHELNPRCVLVRMPAFGLSGPWRDNTGFAQTMEQVTGLAWLTGHAWDQPRIQRGPSDPNAGMHAAFAMLVGLAERDATGEGAQFEVTMVEGALCAAAEIVLEYSAYGNLLERNGNRVRSAAPQGLYACAGFDRWLAISVETDAQWQALRGALGNPAWAADERFTTHEGRFAHHDNLDEHLAAWAACGDARDLAEQLVAAGVPAARARDPRTSHDNPQLLARGFHEVIDHPVVGALPTPGVPFRYASVDRWLRTPAPLLGQHNHDILHGLLGLDDATLDDLTAKGVIGTRPKGA</sequence>
<name>A0A6J7P8B0_9ZZZZ</name>
<reference evidence="6" key="1">
    <citation type="submission" date="2020-05" db="EMBL/GenBank/DDBJ databases">
        <authorList>
            <person name="Chiriac C."/>
            <person name="Salcher M."/>
            <person name="Ghai R."/>
            <person name="Kavagutti S V."/>
        </authorList>
    </citation>
    <scope>NUCLEOTIDE SEQUENCE</scope>
</reference>
<evidence type="ECO:0000313" key="3">
    <source>
        <dbReference type="EMBL" id="CAB4765418.1"/>
    </source>
</evidence>
<dbReference type="PANTHER" id="PTHR48207:SF3">
    <property type="entry name" value="SUCCINATE--HYDROXYMETHYLGLUTARATE COA-TRANSFERASE"/>
    <property type="match status" value="1"/>
</dbReference>
<evidence type="ECO:0000313" key="6">
    <source>
        <dbReference type="EMBL" id="CAB5000755.1"/>
    </source>
</evidence>
<organism evidence="6">
    <name type="scientific">freshwater metagenome</name>
    <dbReference type="NCBI Taxonomy" id="449393"/>
    <lineage>
        <taxon>unclassified sequences</taxon>
        <taxon>metagenomes</taxon>
        <taxon>ecological metagenomes</taxon>
    </lineage>
</organism>
<gene>
    <name evidence="3" type="ORF">UFOPK2754_02734</name>
    <name evidence="4" type="ORF">UFOPK3139_01975</name>
    <name evidence="5" type="ORF">UFOPK3543_01759</name>
    <name evidence="6" type="ORF">UFOPK3967_01610</name>
</gene>
<protein>
    <submittedName>
        <fullName evidence="6">Unannotated protein</fullName>
    </submittedName>
</protein>
<dbReference type="InterPro" id="IPR050483">
    <property type="entry name" value="CoA-transferase_III_domain"/>
</dbReference>
<dbReference type="EMBL" id="CAEZYR010000137">
    <property type="protein sequence ID" value="CAB4765418.1"/>
    <property type="molecule type" value="Genomic_DNA"/>
</dbReference>
<proteinExistence type="predicted"/>
<dbReference type="InterPro" id="IPR023606">
    <property type="entry name" value="CoA-Trfase_III_dom_1_sf"/>
</dbReference>
<dbReference type="PANTHER" id="PTHR48207">
    <property type="entry name" value="SUCCINATE--HYDROXYMETHYLGLUTARATE COA-TRANSFERASE"/>
    <property type="match status" value="1"/>
</dbReference>
<dbReference type="AlphaFoldDB" id="A0A6J7P8B0"/>
<evidence type="ECO:0000256" key="2">
    <source>
        <dbReference type="SAM" id="MobiDB-lite"/>
    </source>
</evidence>
<dbReference type="GO" id="GO:0008410">
    <property type="term" value="F:CoA-transferase activity"/>
    <property type="evidence" value="ECO:0007669"/>
    <property type="project" value="TreeGrafter"/>
</dbReference>
<evidence type="ECO:0000313" key="4">
    <source>
        <dbReference type="EMBL" id="CAB4834091.1"/>
    </source>
</evidence>
<feature type="region of interest" description="Disordered" evidence="2">
    <location>
        <begin position="342"/>
        <end position="361"/>
    </location>
</feature>
<dbReference type="Pfam" id="PF02515">
    <property type="entry name" value="CoA_transf_3"/>
    <property type="match status" value="2"/>
</dbReference>
<dbReference type="EMBL" id="CAFBMH010000067">
    <property type="protein sequence ID" value="CAB4915081.1"/>
    <property type="molecule type" value="Genomic_DNA"/>
</dbReference>